<dbReference type="InterPro" id="IPR036282">
    <property type="entry name" value="Glutathione-S-Trfase_C_sf"/>
</dbReference>
<accession>A0ABX2C294</accession>
<name>A0ABX2C294_9BURK</name>
<evidence type="ECO:0000313" key="4">
    <source>
        <dbReference type="Proteomes" id="UP000652198"/>
    </source>
</evidence>
<dbReference type="InterPro" id="IPR010987">
    <property type="entry name" value="Glutathione-S-Trfase_C-like"/>
</dbReference>
<proteinExistence type="predicted"/>
<reference evidence="3 4" key="1">
    <citation type="submission" date="2019-11" db="EMBL/GenBank/DDBJ databases">
        <title>Metabolism of dissolved organic matter in forest soils.</title>
        <authorList>
            <person name="Cyle K.T."/>
            <person name="Wilhelm R.C."/>
            <person name="Martinez C.E."/>
        </authorList>
    </citation>
    <scope>NUCLEOTIDE SEQUENCE [LARGE SCALE GENOMIC DNA]</scope>
    <source>
        <strain evidence="3 4">1N</strain>
    </source>
</reference>
<comment type="caution">
    <text evidence="3">The sequence shown here is derived from an EMBL/GenBank/DDBJ whole genome shotgun (WGS) entry which is preliminary data.</text>
</comment>
<feature type="domain" description="GST C-terminal" evidence="2">
    <location>
        <begin position="104"/>
        <end position="255"/>
    </location>
</feature>
<dbReference type="PROSITE" id="PS50405">
    <property type="entry name" value="GST_CTER"/>
    <property type="match status" value="1"/>
</dbReference>
<dbReference type="PANTHER" id="PTHR12289">
    <property type="entry name" value="METAXIN RELATED"/>
    <property type="match status" value="1"/>
</dbReference>
<dbReference type="Gene3D" id="1.20.1050.10">
    <property type="match status" value="2"/>
</dbReference>
<feature type="domain" description="GST N-terminal" evidence="1">
    <location>
        <begin position="3"/>
        <end position="82"/>
    </location>
</feature>
<keyword evidence="4" id="KW-1185">Reference proteome</keyword>
<evidence type="ECO:0000259" key="1">
    <source>
        <dbReference type="PROSITE" id="PS50404"/>
    </source>
</evidence>
<dbReference type="PANTHER" id="PTHR12289:SF67">
    <property type="match status" value="1"/>
</dbReference>
<dbReference type="InterPro" id="IPR050931">
    <property type="entry name" value="Mito_Protein_Transport_Metaxin"/>
</dbReference>
<dbReference type="Gene3D" id="3.40.30.10">
    <property type="entry name" value="Glutaredoxin"/>
    <property type="match status" value="1"/>
</dbReference>
<gene>
    <name evidence="3" type="ORF">GNZ12_38855</name>
</gene>
<organism evidence="3 4">
    <name type="scientific">Paraburkholderia solitsugae</name>
    <dbReference type="NCBI Taxonomy" id="2675748"/>
    <lineage>
        <taxon>Bacteria</taxon>
        <taxon>Pseudomonadati</taxon>
        <taxon>Pseudomonadota</taxon>
        <taxon>Betaproteobacteria</taxon>
        <taxon>Burkholderiales</taxon>
        <taxon>Burkholderiaceae</taxon>
        <taxon>Paraburkholderia</taxon>
    </lineage>
</organism>
<evidence type="ECO:0000259" key="2">
    <source>
        <dbReference type="PROSITE" id="PS50405"/>
    </source>
</evidence>
<dbReference type="InterPro" id="IPR004045">
    <property type="entry name" value="Glutathione_S-Trfase_N"/>
</dbReference>
<sequence length="365" mass="41854">MSGIYKLYGTPTSYYTAKVRSYLIFKKIAYEEIMTTAEVYENFVVKKTGVWMIPVLVSPDGIVLQDSTEIIDFLERRFPDCPVYPETPKQKLATLLLELYGDEWLIMTAIHYRWTKEENRTFAIEEFGRQAKPGGSPAEQQEAGLAKAQVFGGWVDLFGINDVTGPAIEEAYEEMLAALNEHLKDRDYLFGPRPSLADFSFFGGLYAVLRRDPLSGRLMASLAPRVYDWVERMRHSEARGDFIAGDEVPETLMPVLKAIFADQFPVLRDTVRAVNDWLDEHPDEALPKTIGNHDFKLRGRGGNRRIYPYAQWMLQRVLDFYAGLPLSQRANVDEWARTLGGLEHLNLNIECRIKRENFKLIADPR</sequence>
<dbReference type="Pfam" id="PF13410">
    <property type="entry name" value="GST_C_2"/>
    <property type="match status" value="1"/>
</dbReference>
<dbReference type="PROSITE" id="PS50404">
    <property type="entry name" value="GST_NTER"/>
    <property type="match status" value="1"/>
</dbReference>
<dbReference type="CDD" id="cd00299">
    <property type="entry name" value="GST_C_family"/>
    <property type="match status" value="1"/>
</dbReference>
<dbReference type="Pfam" id="PF13417">
    <property type="entry name" value="GST_N_3"/>
    <property type="match status" value="1"/>
</dbReference>
<evidence type="ECO:0000313" key="3">
    <source>
        <dbReference type="EMBL" id="NPT47152.1"/>
    </source>
</evidence>
<dbReference type="RefSeq" id="WP_172317635.1">
    <property type="nucleotide sequence ID" value="NZ_WOEY01000156.1"/>
</dbReference>
<dbReference type="SUPFAM" id="SSF47616">
    <property type="entry name" value="GST C-terminal domain-like"/>
    <property type="match status" value="1"/>
</dbReference>
<protein>
    <submittedName>
        <fullName evidence="3">Glutathione S-transferase</fullName>
    </submittedName>
</protein>
<dbReference type="SUPFAM" id="SSF52833">
    <property type="entry name" value="Thioredoxin-like"/>
    <property type="match status" value="1"/>
</dbReference>
<dbReference type="EMBL" id="WOEY01000156">
    <property type="protein sequence ID" value="NPT47152.1"/>
    <property type="molecule type" value="Genomic_DNA"/>
</dbReference>
<dbReference type="Proteomes" id="UP000652198">
    <property type="component" value="Unassembled WGS sequence"/>
</dbReference>
<dbReference type="InterPro" id="IPR036249">
    <property type="entry name" value="Thioredoxin-like_sf"/>
</dbReference>